<dbReference type="GO" id="GO:0016126">
    <property type="term" value="P:sterol biosynthetic process"/>
    <property type="evidence" value="ECO:0007669"/>
    <property type="project" value="TreeGrafter"/>
</dbReference>
<dbReference type="InterPro" id="IPR013705">
    <property type="entry name" value="Sterol_MeTrfase_C"/>
</dbReference>
<dbReference type="InterPro" id="IPR029063">
    <property type="entry name" value="SAM-dependent_MTases_sf"/>
</dbReference>
<dbReference type="EC" id="2.1.1.-" evidence="6"/>
<dbReference type="InterPro" id="IPR013216">
    <property type="entry name" value="Methyltransf_11"/>
</dbReference>
<evidence type="ECO:0000256" key="5">
    <source>
        <dbReference type="PROSITE-ProRule" id="PRU01022"/>
    </source>
</evidence>
<dbReference type="Gene3D" id="3.40.50.150">
    <property type="entry name" value="Vaccinia Virus protein VP39"/>
    <property type="match status" value="1"/>
</dbReference>
<dbReference type="GO" id="GO:0032259">
    <property type="term" value="P:methylation"/>
    <property type="evidence" value="ECO:0007669"/>
    <property type="project" value="UniProtKB-KW"/>
</dbReference>
<feature type="domain" description="SAM-dependent methyltransferase Erg6/SMT-type" evidence="8">
    <location>
        <begin position="134"/>
        <end position="427"/>
    </location>
</feature>
<keyword evidence="7" id="KW-0812">Transmembrane</keyword>
<keyword evidence="2 5" id="KW-0808">Transferase</keyword>
<evidence type="ECO:0000259" key="8">
    <source>
        <dbReference type="PROSITE" id="PS51685"/>
    </source>
</evidence>
<feature type="transmembrane region" description="Helical" evidence="7">
    <location>
        <begin position="64"/>
        <end position="81"/>
    </location>
</feature>
<comment type="similarity">
    <text evidence="4 5 6">Belongs to the class I-like SAM-binding methyltransferase superfamily. Erg6/SMT family.</text>
</comment>
<evidence type="ECO:0000256" key="4">
    <source>
        <dbReference type="ARBA" id="ARBA00038188"/>
    </source>
</evidence>
<evidence type="ECO:0000256" key="6">
    <source>
        <dbReference type="RuleBase" id="RU362025"/>
    </source>
</evidence>
<proteinExistence type="inferred from homology"/>
<dbReference type="PANTHER" id="PTHR44068:SF1">
    <property type="entry name" value="HYPOTHETICAL LOC100005854"/>
    <property type="match status" value="1"/>
</dbReference>
<keyword evidence="3 5" id="KW-0949">S-adenosyl-L-methionine</keyword>
<protein>
    <recommendedName>
        <fullName evidence="6">Methyltransferase</fullName>
        <ecNumber evidence="6">2.1.1.-</ecNumber>
    </recommendedName>
</protein>
<organism evidence="9">
    <name type="scientific">Vitrella brassicaformis</name>
    <dbReference type="NCBI Taxonomy" id="1169539"/>
    <lineage>
        <taxon>Eukaryota</taxon>
        <taxon>Sar</taxon>
        <taxon>Alveolata</taxon>
        <taxon>Colpodellida</taxon>
        <taxon>Vitrellaceae</taxon>
        <taxon>Vitrella</taxon>
    </lineage>
</organism>
<feature type="transmembrane region" description="Helical" evidence="7">
    <location>
        <begin position="37"/>
        <end position="58"/>
    </location>
</feature>
<evidence type="ECO:0000256" key="7">
    <source>
        <dbReference type="SAM" id="Phobius"/>
    </source>
</evidence>
<keyword evidence="1 5" id="KW-0489">Methyltransferase</keyword>
<evidence type="ECO:0000256" key="2">
    <source>
        <dbReference type="ARBA" id="ARBA00022679"/>
    </source>
</evidence>
<dbReference type="PROSITE" id="PS51685">
    <property type="entry name" value="SAM_MT_ERG6_SMT"/>
    <property type="match status" value="1"/>
</dbReference>
<dbReference type="InterPro" id="IPR050447">
    <property type="entry name" value="Erg6_SMT_methyltransf"/>
</dbReference>
<dbReference type="GO" id="GO:0003838">
    <property type="term" value="F:sterol 24-C-methyltransferase activity"/>
    <property type="evidence" value="ECO:0007669"/>
    <property type="project" value="TreeGrafter"/>
</dbReference>
<dbReference type="Pfam" id="PF08498">
    <property type="entry name" value="Sterol_MT_C"/>
    <property type="match status" value="1"/>
</dbReference>
<accession>A0A7S1PDV4</accession>
<dbReference type="GO" id="GO:0005783">
    <property type="term" value="C:endoplasmic reticulum"/>
    <property type="evidence" value="ECO:0007669"/>
    <property type="project" value="TreeGrafter"/>
</dbReference>
<dbReference type="PANTHER" id="PTHR44068">
    <property type="entry name" value="ZGC:194242"/>
    <property type="match status" value="1"/>
</dbReference>
<evidence type="ECO:0000256" key="3">
    <source>
        <dbReference type="ARBA" id="ARBA00022691"/>
    </source>
</evidence>
<evidence type="ECO:0000256" key="1">
    <source>
        <dbReference type="ARBA" id="ARBA00022603"/>
    </source>
</evidence>
<sequence length="430" mass="47815">MSIQAAAVLRAEVEIYLRDLPLSPPSAAPPMARGVNFGLAFALVIASGVVGSLVSTLIPTIRAPVLYTVITLVFGLAYYFLDDMSRNYKFGYVGQGKGTGVVSKLSGYLGKFNEQQGGTLKGRKEGYKEMTQDFYDLVTDIYHYGWGDAFHFGARFEGEGFLESIRKDEYWLVHRGGMQKGEKWLDLGCGISGPLCHIVRFTEAHVTGVNINKYQVERGRQKIIEEGLRDLAWVEECDFMKLPEKFGKNSVDGVYAIEATCHAPDKIGCYKAIFETLKPGACMVFFEWCMTKTYDPNNPEHRAIKEGIETHNSLPELATEDEIIEALKKVGFVVEEAFDRTGVEQNKLNTVPWYATIDASYSLANWPASWWGQVILNAMIKAMELIKLAPPGSAATHKALCRGLVPLVNGGKTMCFSPHFYCRARKPLNA</sequence>
<dbReference type="EMBL" id="HBGB01050589">
    <property type="protein sequence ID" value="CAD9074563.1"/>
    <property type="molecule type" value="Transcribed_RNA"/>
</dbReference>
<keyword evidence="7" id="KW-0472">Membrane</keyword>
<dbReference type="AlphaFoldDB" id="A0A7S1PDV4"/>
<evidence type="ECO:0000313" key="9">
    <source>
        <dbReference type="EMBL" id="CAD9074563.1"/>
    </source>
</evidence>
<dbReference type="SUPFAM" id="SSF53335">
    <property type="entry name" value="S-adenosyl-L-methionine-dependent methyltransferases"/>
    <property type="match status" value="1"/>
</dbReference>
<dbReference type="CDD" id="cd02440">
    <property type="entry name" value="AdoMet_MTases"/>
    <property type="match status" value="1"/>
</dbReference>
<dbReference type="Pfam" id="PF08241">
    <property type="entry name" value="Methyltransf_11"/>
    <property type="match status" value="1"/>
</dbReference>
<gene>
    <name evidence="9" type="ORF">VBRA1451_LOCUS29651</name>
</gene>
<keyword evidence="7" id="KW-1133">Transmembrane helix</keyword>
<dbReference type="InterPro" id="IPR030384">
    <property type="entry name" value="MeTrfase_SMT"/>
</dbReference>
<reference evidence="9" key="1">
    <citation type="submission" date="2021-01" db="EMBL/GenBank/DDBJ databases">
        <authorList>
            <person name="Corre E."/>
            <person name="Pelletier E."/>
            <person name="Niang G."/>
            <person name="Scheremetjew M."/>
            <person name="Finn R."/>
            <person name="Kale V."/>
            <person name="Holt S."/>
            <person name="Cochrane G."/>
            <person name="Meng A."/>
            <person name="Brown T."/>
            <person name="Cohen L."/>
        </authorList>
    </citation>
    <scope>NUCLEOTIDE SEQUENCE</scope>
    <source>
        <strain evidence="9">CCMP3346</strain>
    </source>
</reference>
<name>A0A7S1PDV4_9ALVE</name>